<proteinExistence type="predicted"/>
<protein>
    <submittedName>
        <fullName evidence="1">Acriflavin resistance protein</fullName>
    </submittedName>
</protein>
<dbReference type="Proteomes" id="UP000029226">
    <property type="component" value="Unassembled WGS sequence"/>
</dbReference>
<organism evidence="1 2">
    <name type="scientific">Nonlabens ulvanivorans</name>
    <name type="common">Persicivirga ulvanivorans</name>
    <dbReference type="NCBI Taxonomy" id="906888"/>
    <lineage>
        <taxon>Bacteria</taxon>
        <taxon>Pseudomonadati</taxon>
        <taxon>Bacteroidota</taxon>
        <taxon>Flavobacteriia</taxon>
        <taxon>Flavobacteriales</taxon>
        <taxon>Flavobacteriaceae</taxon>
        <taxon>Nonlabens</taxon>
    </lineage>
</organism>
<accession>A0A090QH80</accession>
<sequence length="46" mass="5178">MQQNQPIYLKQVAQIIDGPEVPQSYVSLGFGQGSDKKPISYLNIQR</sequence>
<name>A0A090QH80_NONUL</name>
<evidence type="ECO:0000313" key="2">
    <source>
        <dbReference type="Proteomes" id="UP000029226"/>
    </source>
</evidence>
<gene>
    <name evidence="1" type="ORF">JCM19314_2349</name>
</gene>
<evidence type="ECO:0000313" key="1">
    <source>
        <dbReference type="EMBL" id="GAL01149.1"/>
    </source>
</evidence>
<dbReference type="EMBL" id="BBMM01000008">
    <property type="protein sequence ID" value="GAL01149.1"/>
    <property type="molecule type" value="Genomic_DNA"/>
</dbReference>
<dbReference type="AlphaFoldDB" id="A0A090QH80"/>
<comment type="caution">
    <text evidence="1">The sequence shown here is derived from an EMBL/GenBank/DDBJ whole genome shotgun (WGS) entry which is preliminary data.</text>
</comment>
<reference evidence="1 2" key="1">
    <citation type="journal article" date="2014" name="Genome Announc.">
        <title>Draft Genome Sequences of Marine Flavobacterium Nonlabens Strains NR17, NR24, NR27, NR32, NR33, and Ara13.</title>
        <authorList>
            <person name="Nakanishi M."/>
            <person name="Meirelles P."/>
            <person name="Suzuki R."/>
            <person name="Takatani N."/>
            <person name="Mino S."/>
            <person name="Suda W."/>
            <person name="Oshima K."/>
            <person name="Hattori M."/>
            <person name="Ohkuma M."/>
            <person name="Hosokawa M."/>
            <person name="Miyashita K."/>
            <person name="Thompson F.L."/>
            <person name="Niwa A."/>
            <person name="Sawabe T."/>
            <person name="Sawabe T."/>
        </authorList>
    </citation>
    <scope>NUCLEOTIDE SEQUENCE [LARGE SCALE GENOMIC DNA]</scope>
    <source>
        <strain evidence="2">JCM19314</strain>
    </source>
</reference>